<evidence type="ECO:0000256" key="9">
    <source>
        <dbReference type="SAM" id="MobiDB-lite"/>
    </source>
</evidence>
<dbReference type="EMBL" id="SPOI01000005">
    <property type="protein sequence ID" value="TIB42719.1"/>
    <property type="molecule type" value="Genomic_DNA"/>
</dbReference>
<dbReference type="Pfam" id="PF00633">
    <property type="entry name" value="HHH"/>
    <property type="match status" value="1"/>
</dbReference>
<comment type="caution">
    <text evidence="11">The sequence shown here is derived from an EMBL/GenBank/DDBJ whole genome shotgun (WGS) entry which is preliminary data.</text>
</comment>
<keyword evidence="5 8" id="KW-0456">Lyase</keyword>
<organism evidence="11 12">
    <name type="scientific">Wallemia ichthyophaga</name>
    <dbReference type="NCBI Taxonomy" id="245174"/>
    <lineage>
        <taxon>Eukaryota</taxon>
        <taxon>Fungi</taxon>
        <taxon>Dikarya</taxon>
        <taxon>Basidiomycota</taxon>
        <taxon>Wallemiomycotina</taxon>
        <taxon>Wallemiomycetes</taxon>
        <taxon>Wallemiales</taxon>
        <taxon>Wallemiaceae</taxon>
        <taxon>Wallemia</taxon>
    </lineage>
</organism>
<evidence type="ECO:0000313" key="11">
    <source>
        <dbReference type="EMBL" id="TIB42719.1"/>
    </source>
</evidence>
<name>A0A4T0FQ33_WALIC</name>
<keyword evidence="6 8" id="KW-0326">Glycosidase</keyword>
<evidence type="ECO:0000256" key="2">
    <source>
        <dbReference type="ARBA" id="ARBA00022763"/>
    </source>
</evidence>
<dbReference type="AlphaFoldDB" id="A0A4T0FQ33"/>
<evidence type="ECO:0000256" key="8">
    <source>
        <dbReference type="HAMAP-Rule" id="MF_03183"/>
    </source>
</evidence>
<dbReference type="GO" id="GO:0006285">
    <property type="term" value="P:base-excision repair, AP site formation"/>
    <property type="evidence" value="ECO:0007669"/>
    <property type="project" value="UniProtKB-UniRule"/>
</dbReference>
<accession>A0A4T0FQ33</accession>
<dbReference type="SUPFAM" id="SSF48150">
    <property type="entry name" value="DNA-glycosylase"/>
    <property type="match status" value="1"/>
</dbReference>
<dbReference type="EC" id="3.2.2.-" evidence="8"/>
<keyword evidence="8" id="KW-0496">Mitochondrion</keyword>
<protein>
    <recommendedName>
        <fullName evidence="8">Endonuclease III homolog</fullName>
        <ecNumber evidence="8">3.2.2.-</ecNumber>
        <ecNumber evidence="8">4.2.99.18</ecNumber>
    </recommendedName>
    <alternativeName>
        <fullName evidence="8">Bifunctional DNA N-glycosylase/DNA-(apurinic or apyrimidinic site) lyase</fullName>
        <shortName evidence="8">DNA glycosylase/AP lyase</shortName>
    </alternativeName>
</protein>
<dbReference type="InterPro" id="IPR011257">
    <property type="entry name" value="DNA_glycosylase"/>
</dbReference>
<evidence type="ECO:0000313" key="12">
    <source>
        <dbReference type="Proteomes" id="UP000310689"/>
    </source>
</evidence>
<evidence type="ECO:0000259" key="10">
    <source>
        <dbReference type="SMART" id="SM00478"/>
    </source>
</evidence>
<dbReference type="InterPro" id="IPR003265">
    <property type="entry name" value="HhH-GPD_domain"/>
</dbReference>
<dbReference type="CDD" id="cd00056">
    <property type="entry name" value="ENDO3c"/>
    <property type="match status" value="1"/>
</dbReference>
<feature type="region of interest" description="Disordered" evidence="9">
    <location>
        <begin position="1"/>
        <end position="63"/>
    </location>
</feature>
<dbReference type="GO" id="GO:0006289">
    <property type="term" value="P:nucleotide-excision repair"/>
    <property type="evidence" value="ECO:0007669"/>
    <property type="project" value="TreeGrafter"/>
</dbReference>
<dbReference type="GO" id="GO:0005739">
    <property type="term" value="C:mitochondrion"/>
    <property type="evidence" value="ECO:0007669"/>
    <property type="project" value="UniProtKB-SubCell"/>
</dbReference>
<proteinExistence type="inferred from homology"/>
<keyword evidence="2 8" id="KW-0227">DNA damage</keyword>
<feature type="domain" description="HhH-GPD" evidence="10">
    <location>
        <begin position="149"/>
        <end position="305"/>
    </location>
</feature>
<dbReference type="InterPro" id="IPR000445">
    <property type="entry name" value="HhH_motif"/>
</dbReference>
<evidence type="ECO:0000256" key="1">
    <source>
        <dbReference type="ARBA" id="ARBA00008343"/>
    </source>
</evidence>
<dbReference type="PROSITE" id="PS01155">
    <property type="entry name" value="ENDONUCLEASE_III_2"/>
    <property type="match status" value="1"/>
</dbReference>
<gene>
    <name evidence="8" type="primary">NTH1</name>
    <name evidence="11" type="ORF">E3P86_00252</name>
</gene>
<evidence type="ECO:0000256" key="6">
    <source>
        <dbReference type="ARBA" id="ARBA00023295"/>
    </source>
</evidence>
<reference evidence="11 12" key="1">
    <citation type="submission" date="2019-03" db="EMBL/GenBank/DDBJ databases">
        <title>Sequencing 23 genomes of Wallemia ichthyophaga.</title>
        <authorList>
            <person name="Gostincar C."/>
        </authorList>
    </citation>
    <scope>NUCLEOTIDE SEQUENCE [LARGE SCALE GENOMIC DNA]</scope>
    <source>
        <strain evidence="11 12">EXF-6200</strain>
    </source>
</reference>
<dbReference type="EC" id="4.2.99.18" evidence="8"/>
<dbReference type="GO" id="GO:0005634">
    <property type="term" value="C:nucleus"/>
    <property type="evidence" value="ECO:0007669"/>
    <property type="project" value="UniProtKB-SubCell"/>
</dbReference>
<evidence type="ECO:0000256" key="5">
    <source>
        <dbReference type="ARBA" id="ARBA00023239"/>
    </source>
</evidence>
<dbReference type="PANTHER" id="PTHR43286">
    <property type="entry name" value="ENDONUCLEASE III-LIKE PROTEIN 1"/>
    <property type="match status" value="1"/>
</dbReference>
<dbReference type="SMART" id="SM00478">
    <property type="entry name" value="ENDO3c"/>
    <property type="match status" value="1"/>
</dbReference>
<comment type="catalytic activity">
    <reaction evidence="7 8">
        <text>2'-deoxyribonucleotide-(2'-deoxyribose 5'-phosphate)-2'-deoxyribonucleotide-DNA = a 3'-end 2'-deoxyribonucleotide-(2,3-dehydro-2,3-deoxyribose 5'-phosphate)-DNA + a 5'-end 5'-phospho-2'-deoxyribonucleoside-DNA + H(+)</text>
        <dbReference type="Rhea" id="RHEA:66592"/>
        <dbReference type="Rhea" id="RHEA-COMP:13180"/>
        <dbReference type="Rhea" id="RHEA-COMP:16897"/>
        <dbReference type="Rhea" id="RHEA-COMP:17067"/>
        <dbReference type="ChEBI" id="CHEBI:15378"/>
        <dbReference type="ChEBI" id="CHEBI:136412"/>
        <dbReference type="ChEBI" id="CHEBI:157695"/>
        <dbReference type="ChEBI" id="CHEBI:167181"/>
        <dbReference type="EC" id="4.2.99.18"/>
    </reaction>
</comment>
<dbReference type="Proteomes" id="UP000310689">
    <property type="component" value="Unassembled WGS sequence"/>
</dbReference>
<dbReference type="InterPro" id="IPR030841">
    <property type="entry name" value="NTH1"/>
</dbReference>
<evidence type="ECO:0000256" key="3">
    <source>
        <dbReference type="ARBA" id="ARBA00022801"/>
    </source>
</evidence>
<dbReference type="Pfam" id="PF00730">
    <property type="entry name" value="HhH-GPD"/>
    <property type="match status" value="1"/>
</dbReference>
<dbReference type="InterPro" id="IPR023170">
    <property type="entry name" value="HhH_base_excis_C"/>
</dbReference>
<comment type="subcellular location">
    <subcellularLocation>
        <location evidence="8">Nucleus</location>
    </subcellularLocation>
    <subcellularLocation>
        <location evidence="8">Mitochondrion</location>
    </subcellularLocation>
</comment>
<evidence type="ECO:0000256" key="4">
    <source>
        <dbReference type="ARBA" id="ARBA00023204"/>
    </source>
</evidence>
<keyword evidence="8" id="KW-0539">Nucleus</keyword>
<dbReference type="Gene3D" id="1.10.340.30">
    <property type="entry name" value="Hypothetical protein, domain 2"/>
    <property type="match status" value="1"/>
</dbReference>
<dbReference type="HAMAP" id="MF_03183">
    <property type="entry name" value="Endonuclease_III_Nth"/>
    <property type="match status" value="1"/>
</dbReference>
<dbReference type="InterPro" id="IPR004036">
    <property type="entry name" value="Endonuclease-III-like_CS2"/>
</dbReference>
<dbReference type="GO" id="GO:0140078">
    <property type="term" value="F:class I DNA-(apurinic or apyrimidinic site) endonuclease activity"/>
    <property type="evidence" value="ECO:0007669"/>
    <property type="project" value="UniProtKB-EC"/>
</dbReference>
<dbReference type="PANTHER" id="PTHR43286:SF1">
    <property type="entry name" value="ENDONUCLEASE III-LIKE PROTEIN 1"/>
    <property type="match status" value="1"/>
</dbReference>
<dbReference type="Gene3D" id="1.10.1670.10">
    <property type="entry name" value="Helix-hairpin-Helix base-excision DNA repair enzymes (C-terminal)"/>
    <property type="match status" value="1"/>
</dbReference>
<dbReference type="GO" id="GO:0000703">
    <property type="term" value="F:oxidized pyrimidine nucleobase lesion DNA N-glycosylase activity"/>
    <property type="evidence" value="ECO:0007669"/>
    <property type="project" value="UniProtKB-UniRule"/>
</dbReference>
<evidence type="ECO:0000256" key="7">
    <source>
        <dbReference type="ARBA" id="ARBA00044632"/>
    </source>
</evidence>
<comment type="caution">
    <text evidence="8">Lacks conserved residue(s) required for the propagation of feature annotation.</text>
</comment>
<dbReference type="GO" id="GO:0003677">
    <property type="term" value="F:DNA binding"/>
    <property type="evidence" value="ECO:0007669"/>
    <property type="project" value="UniProtKB-UniRule"/>
</dbReference>
<keyword evidence="3 8" id="KW-0378">Hydrolase</keyword>
<comment type="function">
    <text evidence="8">Bifunctional DNA N-glycosylase with associated apurinic/apyrimidinic (AP) lyase function that catalyzes the first step in base excision repair (BER), the primary repair pathway for the repair of oxidative DNA damage. The DNA N-glycosylase activity releases the damaged DNA base from DNA by cleaving the N-glycosidic bond, leaving an AP site. The AP lyase activity cleaves the phosphodiester bond 3' to the AP site by a beta-elimination. Primarily recognizes and repairs oxidative base damage of pyrimidines.</text>
</comment>
<sequence>MSSSPSPPPLPPAPSRRLRSKRSGADSRVTMVEFEPEEKTVPLKRSKSSTSAGSKTKKIQRELDVPHDTPQNWERVYNLIKDMRSLHVAPVDTLGCEREPTEELDARVGYTSVQCQPLHFLTSHRQSATKSSYRSCYHHRQKVAVLVVLQAKLTLSADPVTSEAVDNLRHVLEGGLTLESVLAATDKQIQDAIGKVGFWRRKTEYLKKAAVMLKDKFDGDVPKDIDDLCSLPGVGPKMGFLALQAAWNQNDGIGVDVHVHRITNRLGWHNPPTTQAEQTRLNLQSWLPKELHRDINKMLVGFGQTICLPVGPKCHDCKLPAEGLCPSARKVGLKKGKRELKREETVEQAEAAETKKGEQLAKVEVILEGEH</sequence>
<comment type="similarity">
    <text evidence="1 8">Belongs to the Nth/MutY family.</text>
</comment>
<feature type="region of interest" description="Disordered" evidence="9">
    <location>
        <begin position="336"/>
        <end position="355"/>
    </location>
</feature>
<feature type="compositionally biased region" description="Pro residues" evidence="9">
    <location>
        <begin position="1"/>
        <end position="14"/>
    </location>
</feature>
<keyword evidence="4 8" id="KW-0234">DNA repair</keyword>